<sequence length="113" mass="12405">MVDTVAAAVLGAGAVVWLVWRGFCTPPGSFGSWAMFSHTNAYRVRLYDAADGQPVCPWTYEPRHGFLNSVEGLDDLVRYLEEEHGRRVVGEGVALLPFTSVRIAVRGGRVLRA</sequence>
<protein>
    <submittedName>
        <fullName evidence="1">Uncharacterized protein</fullName>
    </submittedName>
</protein>
<accession>A0ABP7GWF9</accession>
<reference evidence="2" key="1">
    <citation type="journal article" date="2019" name="Int. J. Syst. Evol. Microbiol.">
        <title>The Global Catalogue of Microorganisms (GCM) 10K type strain sequencing project: providing services to taxonomists for standard genome sequencing and annotation.</title>
        <authorList>
            <consortium name="The Broad Institute Genomics Platform"/>
            <consortium name="The Broad Institute Genome Sequencing Center for Infectious Disease"/>
            <person name="Wu L."/>
            <person name="Ma J."/>
        </authorList>
    </citation>
    <scope>NUCLEOTIDE SEQUENCE [LARGE SCALE GENOMIC DNA]</scope>
    <source>
        <strain evidence="2">JCM 17138</strain>
    </source>
</reference>
<dbReference type="RefSeq" id="WP_275774547.1">
    <property type="nucleotide sequence ID" value="NZ_BAABDE010000005.1"/>
</dbReference>
<proteinExistence type="predicted"/>
<evidence type="ECO:0000313" key="2">
    <source>
        <dbReference type="Proteomes" id="UP001501009"/>
    </source>
</evidence>
<comment type="caution">
    <text evidence="1">The sequence shown here is derived from an EMBL/GenBank/DDBJ whole genome shotgun (WGS) entry which is preliminary data.</text>
</comment>
<organism evidence="1 2">
    <name type="scientific">Streptomyces coacervatus</name>
    <dbReference type="NCBI Taxonomy" id="647381"/>
    <lineage>
        <taxon>Bacteria</taxon>
        <taxon>Bacillati</taxon>
        <taxon>Actinomycetota</taxon>
        <taxon>Actinomycetes</taxon>
        <taxon>Kitasatosporales</taxon>
        <taxon>Streptomycetaceae</taxon>
        <taxon>Streptomyces</taxon>
    </lineage>
</organism>
<name>A0ABP7GWF9_9ACTN</name>
<evidence type="ECO:0000313" key="1">
    <source>
        <dbReference type="EMBL" id="GAA3776796.1"/>
    </source>
</evidence>
<gene>
    <name evidence="1" type="ORF">GCM10022403_009450</name>
</gene>
<dbReference type="EMBL" id="BAABDE010000005">
    <property type="protein sequence ID" value="GAA3776796.1"/>
    <property type="molecule type" value="Genomic_DNA"/>
</dbReference>
<keyword evidence="2" id="KW-1185">Reference proteome</keyword>
<dbReference type="Proteomes" id="UP001501009">
    <property type="component" value="Unassembled WGS sequence"/>
</dbReference>